<organism evidence="1 2">
    <name type="scientific">Candidatus Erwinia dacicola</name>
    <dbReference type="NCBI Taxonomy" id="252393"/>
    <lineage>
        <taxon>Bacteria</taxon>
        <taxon>Pseudomonadati</taxon>
        <taxon>Pseudomonadota</taxon>
        <taxon>Gammaproteobacteria</taxon>
        <taxon>Enterobacterales</taxon>
        <taxon>Erwiniaceae</taxon>
        <taxon>Erwinia</taxon>
    </lineage>
</organism>
<dbReference type="Proteomes" id="UP000243534">
    <property type="component" value="Unassembled WGS sequence"/>
</dbReference>
<evidence type="ECO:0000313" key="1">
    <source>
        <dbReference type="EMBL" id="OFC61026.1"/>
    </source>
</evidence>
<gene>
    <name evidence="1" type="ORF">BBW68_13660</name>
</gene>
<dbReference type="EMBL" id="MAYS01000459">
    <property type="protein sequence ID" value="OFC61026.1"/>
    <property type="molecule type" value="Genomic_DNA"/>
</dbReference>
<comment type="caution">
    <text evidence="1">The sequence shown here is derived from an EMBL/GenBank/DDBJ whole genome shotgun (WGS) entry which is preliminary data.</text>
</comment>
<evidence type="ECO:0000313" key="2">
    <source>
        <dbReference type="Proteomes" id="UP000243534"/>
    </source>
</evidence>
<dbReference type="OrthoDB" id="9838661at2"/>
<proteinExistence type="predicted"/>
<sequence>MTEADYRMAAGPELPCNYPVVAQSDSEFSRATYSLVDIQWQPDEPYSTIMYRGPEPGEYKETPFKTIQFVGWDGTLVAKHVNDWFISQATKE</sequence>
<accession>A0A1E7YWW7</accession>
<protein>
    <submittedName>
        <fullName evidence="1">Uncharacterized protein</fullName>
    </submittedName>
</protein>
<reference evidence="1 2" key="1">
    <citation type="submission" date="2016-07" db="EMBL/GenBank/DDBJ databases">
        <authorList>
            <person name="Yuval B."/>
        </authorList>
    </citation>
    <scope>NUCLEOTIDE SEQUENCE [LARGE SCALE GENOMIC DNA]</scope>
    <source>
        <strain evidence="1 2">IL</strain>
    </source>
</reference>
<dbReference type="RefSeq" id="WP_070135582.1">
    <property type="nucleotide sequence ID" value="NZ_MAYS01000459.1"/>
</dbReference>
<dbReference type="AlphaFoldDB" id="A0A1E7YWW7"/>
<name>A0A1E7YWW7_9GAMM</name>